<dbReference type="InterPro" id="IPR027417">
    <property type="entry name" value="P-loop_NTPase"/>
</dbReference>
<evidence type="ECO:0000256" key="1">
    <source>
        <dbReference type="ARBA" id="ARBA00022448"/>
    </source>
</evidence>
<organism evidence="9 10">
    <name type="scientific">Enterococcus devriesei</name>
    <dbReference type="NCBI Taxonomy" id="319970"/>
    <lineage>
        <taxon>Bacteria</taxon>
        <taxon>Bacillati</taxon>
        <taxon>Bacillota</taxon>
        <taxon>Bacilli</taxon>
        <taxon>Lactobacillales</taxon>
        <taxon>Enterococcaceae</taxon>
        <taxon>Enterococcus</taxon>
    </lineage>
</organism>
<evidence type="ECO:0000259" key="8">
    <source>
        <dbReference type="PROSITE" id="PS50893"/>
    </source>
</evidence>
<dbReference type="OrthoDB" id="9790614at2"/>
<keyword evidence="2 7" id="KW-1003">Cell membrane</keyword>
<dbReference type="GO" id="GO:0016887">
    <property type="term" value="F:ATP hydrolysis activity"/>
    <property type="evidence" value="ECO:0007669"/>
    <property type="project" value="InterPro"/>
</dbReference>
<accession>A0A1L8SPL0</accession>
<dbReference type="Pfam" id="PF08402">
    <property type="entry name" value="TOBE_2"/>
    <property type="match status" value="1"/>
</dbReference>
<dbReference type="NCBIfam" id="TIGR01187">
    <property type="entry name" value="potA"/>
    <property type="match status" value="1"/>
</dbReference>
<dbReference type="InterPro" id="IPR017871">
    <property type="entry name" value="ABC_transporter-like_CS"/>
</dbReference>
<dbReference type="EMBL" id="JXKM01000016">
    <property type="protein sequence ID" value="OJG33915.1"/>
    <property type="molecule type" value="Genomic_DNA"/>
</dbReference>
<dbReference type="PANTHER" id="PTHR42781">
    <property type="entry name" value="SPERMIDINE/PUTRESCINE IMPORT ATP-BINDING PROTEIN POTA"/>
    <property type="match status" value="1"/>
</dbReference>
<comment type="subunit">
    <text evidence="7">The complex is composed of two ATP-binding proteins (PotA), two transmembrane proteins (PotB and PotC) and a solute-binding protein (PotD).</text>
</comment>
<dbReference type="InterPro" id="IPR003439">
    <property type="entry name" value="ABC_transporter-like_ATP-bd"/>
</dbReference>
<comment type="similarity">
    <text evidence="7">Belongs to the ABC transporter superfamily. Spermidine/putrescine importer (TC 3.A.1.11.1) family.</text>
</comment>
<evidence type="ECO:0000256" key="6">
    <source>
        <dbReference type="ARBA" id="ARBA00023136"/>
    </source>
</evidence>
<dbReference type="AlphaFoldDB" id="A0A1L8SPL0"/>
<dbReference type="PANTHER" id="PTHR42781:SF4">
    <property type="entry name" value="SPERMIDINE_PUTRESCINE IMPORT ATP-BINDING PROTEIN POTA"/>
    <property type="match status" value="1"/>
</dbReference>
<dbReference type="EC" id="7.6.2.11" evidence="7"/>
<evidence type="ECO:0000256" key="5">
    <source>
        <dbReference type="ARBA" id="ARBA00022967"/>
    </source>
</evidence>
<reference evidence="9 10" key="1">
    <citation type="submission" date="2014-12" db="EMBL/GenBank/DDBJ databases">
        <title>Draft genome sequences of 29 type strains of Enterococci.</title>
        <authorList>
            <person name="Zhong Z."/>
            <person name="Sun Z."/>
            <person name="Liu W."/>
            <person name="Zhang W."/>
            <person name="Zhang H."/>
        </authorList>
    </citation>
    <scope>NUCLEOTIDE SEQUENCE [LARGE SCALE GENOMIC DNA]</scope>
    <source>
        <strain evidence="9 10">DSM 22802</strain>
    </source>
</reference>
<evidence type="ECO:0000256" key="3">
    <source>
        <dbReference type="ARBA" id="ARBA00022741"/>
    </source>
</evidence>
<dbReference type="Gene3D" id="2.40.50.100">
    <property type="match status" value="1"/>
</dbReference>
<keyword evidence="6 7" id="KW-0472">Membrane</keyword>
<keyword evidence="3 7" id="KW-0547">Nucleotide-binding</keyword>
<dbReference type="GO" id="GO:0005524">
    <property type="term" value="F:ATP binding"/>
    <property type="evidence" value="ECO:0007669"/>
    <property type="project" value="UniProtKB-KW"/>
</dbReference>
<dbReference type="PROSITE" id="PS50893">
    <property type="entry name" value="ABC_TRANSPORTER_2"/>
    <property type="match status" value="1"/>
</dbReference>
<keyword evidence="10" id="KW-1185">Reference proteome</keyword>
<dbReference type="InterPro" id="IPR003593">
    <property type="entry name" value="AAA+_ATPase"/>
</dbReference>
<gene>
    <name evidence="7" type="primary">potA</name>
    <name evidence="9" type="ORF">RV00_GL000968</name>
</gene>
<dbReference type="STRING" id="319970.RV00_GL000968"/>
<dbReference type="PROSITE" id="PS00211">
    <property type="entry name" value="ABC_TRANSPORTER_1"/>
    <property type="match status" value="1"/>
</dbReference>
<comment type="caution">
    <text evidence="9">The sequence shown here is derived from an EMBL/GenBank/DDBJ whole genome shotgun (WGS) entry which is preliminary data.</text>
</comment>
<evidence type="ECO:0000256" key="7">
    <source>
        <dbReference type="RuleBase" id="RU364083"/>
    </source>
</evidence>
<dbReference type="GO" id="GO:0043190">
    <property type="term" value="C:ATP-binding cassette (ABC) transporter complex"/>
    <property type="evidence" value="ECO:0007669"/>
    <property type="project" value="InterPro"/>
</dbReference>
<dbReference type="InterPro" id="IPR013611">
    <property type="entry name" value="Transp-assoc_OB_typ2"/>
</dbReference>
<dbReference type="InterPro" id="IPR017879">
    <property type="entry name" value="PotA_ATP-bd"/>
</dbReference>
<comment type="catalytic activity">
    <reaction evidence="7">
        <text>ATP + H2O + polyamine-[polyamine-binding protein]Side 1 = ADP + phosphate + polyamineSide 2 + [polyamine-binding protein]Side 1.</text>
        <dbReference type="EC" id="7.6.2.11"/>
    </reaction>
</comment>
<dbReference type="InterPro" id="IPR008995">
    <property type="entry name" value="Mo/tungstate-bd_C_term_dom"/>
</dbReference>
<name>A0A1L8SPL0_9ENTE</name>
<protein>
    <recommendedName>
        <fullName evidence="7">Spermidine/putrescine import ATP-binding protein PotA</fullName>
        <ecNumber evidence="7">7.6.2.11</ecNumber>
    </recommendedName>
</protein>
<dbReference type="Proteomes" id="UP000183700">
    <property type="component" value="Unassembled WGS sequence"/>
</dbReference>
<keyword evidence="1 7" id="KW-0813">Transport</keyword>
<keyword evidence="5 7" id="KW-1278">Translocase</keyword>
<dbReference type="SUPFAM" id="SSF50331">
    <property type="entry name" value="MOP-like"/>
    <property type="match status" value="1"/>
</dbReference>
<dbReference type="InterPro" id="IPR050093">
    <property type="entry name" value="ABC_SmlMolc_Importer"/>
</dbReference>
<feature type="domain" description="ABC transporter" evidence="8">
    <location>
        <begin position="6"/>
        <end position="237"/>
    </location>
</feature>
<dbReference type="SUPFAM" id="SSF52540">
    <property type="entry name" value="P-loop containing nucleoside triphosphate hydrolases"/>
    <property type="match status" value="1"/>
</dbReference>
<comment type="function">
    <text evidence="7">Part of the ABC transporter complex PotABCD involved in spermidine/putrescine import. Responsible for energy coupling to the transport system.</text>
</comment>
<evidence type="ECO:0000313" key="10">
    <source>
        <dbReference type="Proteomes" id="UP000183700"/>
    </source>
</evidence>
<dbReference type="SMART" id="SM00382">
    <property type="entry name" value="AAA"/>
    <property type="match status" value="1"/>
</dbReference>
<evidence type="ECO:0000313" key="9">
    <source>
        <dbReference type="EMBL" id="OJG33915.1"/>
    </source>
</evidence>
<evidence type="ECO:0000256" key="4">
    <source>
        <dbReference type="ARBA" id="ARBA00022840"/>
    </source>
</evidence>
<dbReference type="Pfam" id="PF00005">
    <property type="entry name" value="ABC_tran"/>
    <property type="match status" value="1"/>
</dbReference>
<dbReference type="FunFam" id="3.40.50.300:FF:000042">
    <property type="entry name" value="Maltose/maltodextrin ABC transporter, ATP-binding protein"/>
    <property type="match status" value="1"/>
</dbReference>
<evidence type="ECO:0000256" key="2">
    <source>
        <dbReference type="ARBA" id="ARBA00022475"/>
    </source>
</evidence>
<dbReference type="InterPro" id="IPR005893">
    <property type="entry name" value="PotA-like"/>
</dbReference>
<dbReference type="Gene3D" id="3.40.50.300">
    <property type="entry name" value="P-loop containing nucleotide triphosphate hydrolases"/>
    <property type="match status" value="1"/>
</dbReference>
<proteinExistence type="inferred from homology"/>
<dbReference type="RefSeq" id="WP_071863308.1">
    <property type="nucleotide sequence ID" value="NZ_JAHLOV010000002.1"/>
</dbReference>
<sequence length="362" mass="41118">MANTIISFKDVVKQYDEDDPVLKKINFDIEEGRFYTLLGPSGCGKTTILRIIAGFTDVSEGDIFFEGKRMNDIPANKRQVNTVFQDYALFPHMNVFDNVAFGLKIKKMSKKDIEKKVLEALKLVQLPGYENREITEMSGGQRQRVAIARAIVNEPKILLLDEPLSALDLKLRTDMQYELRALQKRLGITFIFVTHDQEEALAMSDEIFVMNKGKIVQSGTPVDIYDEPINHFVADFVGESNIVAGEMVEDNLVKFVGKTFECVDGGMRPNEPVEVVLRPEDLSLTTPEHGKLVVTVDTQLFRGVHYEMNCIDADGNEWMVHSTKKAKKGSKVGLYFEPEDIHVMRFNESEEDFEARLDSYED</sequence>
<dbReference type="GO" id="GO:0015594">
    <property type="term" value="F:ABC-type putrescine transporter activity"/>
    <property type="evidence" value="ECO:0007669"/>
    <property type="project" value="InterPro"/>
</dbReference>
<dbReference type="CDD" id="cd03300">
    <property type="entry name" value="ABC_PotA_N"/>
    <property type="match status" value="1"/>
</dbReference>
<keyword evidence="4 7" id="KW-0067">ATP-binding</keyword>